<evidence type="ECO:0000313" key="3">
    <source>
        <dbReference type="EMBL" id="AMQ35916.1"/>
    </source>
</evidence>
<dbReference type="EMBL" id="KU529793">
    <property type="protein sequence ID" value="AMQ35916.1"/>
    <property type="molecule type" value="Genomic_DNA"/>
</dbReference>
<dbReference type="EMBL" id="KU529791">
    <property type="protein sequence ID" value="AMQ35682.1"/>
    <property type="molecule type" value="Genomic_DNA"/>
</dbReference>
<name>A0A142DW31_9BBAC</name>
<dbReference type="GO" id="GO:0003678">
    <property type="term" value="F:DNA helicase activity"/>
    <property type="evidence" value="ECO:0007669"/>
    <property type="project" value="InterPro"/>
</dbReference>
<evidence type="ECO:0000313" key="2">
    <source>
        <dbReference type="EMBL" id="AMQ35799.1"/>
    </source>
</evidence>
<sequence length="1124" mass="132792">MSLSIVLDAYQTQETFSDKDCVSSEYWYFYNERTGQYKRRGCDNINFLVDIFGEHITENDNHSWCHVANYCSTRVTPYMLASDYDRIKEKINFYQLLQSEKANKCLRMGRYVVWPNLSAVFLGWRIYLQLAFGVKLSNLIPMKFHQDLGDYNLLCDESVNFDCLCVIKHQDKLLFTNGHVVETDVKVMKLVYNNEVCYVTFAGQFVGTKNKVLINYILNETQITECSFVDSFKDYGKIDLQCLRTVTMADRTECMDVEELSDIERETIKVSPSSVWFNEFDVKITECLKIINDEMDEAMPNHGCGPNFLEDYLTLSNFVTFTYLIVNVWKFCEENIMLHDQQKVEDYLLFLHLLCSKVSNDYEHLYEYNRIYLTSEENAKSFFNSLNFFKQPQKALGYYFAIHFAVFKKFNTWKISSNFVRECELDSDVISFGFFKKIKHNSDNYIFNGKIYEYYKNKKEHDLAMGFRSADEVQVSDLRFNYIRDFYMTEHGNFDSRKKNYKEPCPFVVLSALKKCYIDIEQKFIGQKMFSTLMGAMKNDVVLFKAYHAKKFEKAFNNVQSNLFDCRLLKLHEKTIMLSDKLKCMVDWLLSVDVGMTILLLIKKNAQDLLHNFFNKDDEEIHLMGLRVALTLQFLIPKSEITIFMWSLVKCQTIYDILSNDLTDDELKELHFYENRNNVIDCVYFNLKRFNYCEPLNDDILKEWIISGSERAINKHKHAKQVNRVNVIYNKLKKIPITYAIWTDRMIEYNHTTDDLYSFMVRFYIRIYLAKYITDDMDIKLLHNVVKGFCYFRVLTNFNATNSKAIINFCASLAIPTDYEKMALTITSKPHCGKSSLYELLDKIILVHKCDKNVYDIHNEDKTTKIKKYESQLYIMNEAAITTKKYLKTIADSTKFDSANRKYGPEESFNANYKVMITNNEMLFVKDGYDRGCSNRLGLIYMDHEFCNDEIFDGSVYENYDKKKYPEIKDVTIILVVPVQHFLANVLFYNSDPKSGYVFYKNILKNDLCYKHNKKCLYIYNSCFEAMLYVLNINECKDEDQKFSEKHFIDVLNKCIPFVKTIVHYKLQEKVDEHRLCSEFRRKYNKPKFYNADTKMYHNLSIVSGEVGFRTNRPQLKSNICDNF</sequence>
<dbReference type="Pfam" id="PF04735">
    <property type="entry name" value="Baculo_helicase"/>
    <property type="match status" value="1"/>
</dbReference>
<gene>
    <name evidence="2" type="primary">PxGV-Korf70</name>
    <name evidence="1" type="synonym">PxGV-Corf70</name>
    <name evidence="3" type="synonym">PxGV-Morf70</name>
</gene>
<evidence type="ECO:0000313" key="1">
    <source>
        <dbReference type="EMBL" id="AMQ35682.1"/>
    </source>
</evidence>
<dbReference type="GO" id="GO:0019079">
    <property type="term" value="P:viral genome replication"/>
    <property type="evidence" value="ECO:0007669"/>
    <property type="project" value="InterPro"/>
</dbReference>
<accession>A0A142DW31</accession>
<protein>
    <submittedName>
        <fullName evidence="1">PxGV-Corf70 protein</fullName>
    </submittedName>
    <submittedName>
        <fullName evidence="2">PxGV-Korf70 protein</fullName>
    </submittedName>
    <submittedName>
        <fullName evidence="3">PxGV-Morf70 protein</fullName>
    </submittedName>
</protein>
<organism evidence="2">
    <name type="scientific">Plutella xylostella granulovirus</name>
    <dbReference type="NCBI Taxonomy" id="98383"/>
    <lineage>
        <taxon>Viruses</taxon>
        <taxon>Viruses incertae sedis</taxon>
        <taxon>Naldaviricetes</taxon>
        <taxon>Lefavirales</taxon>
        <taxon>Baculoviridae</taxon>
        <taxon>Betabaculovirus</taxon>
        <taxon>Betabaculovirus pluxylostellae</taxon>
    </lineage>
</organism>
<proteinExistence type="predicted"/>
<dbReference type="EMBL" id="KU529792">
    <property type="protein sequence ID" value="AMQ35799.1"/>
    <property type="molecule type" value="Genomic_DNA"/>
</dbReference>
<reference evidence="2" key="1">
    <citation type="submission" date="2016-01" db="EMBL/GenBank/DDBJ databases">
        <title>Complete Genome Sequences of Four Plutella xylostella Granulovirus Isolates.</title>
        <authorList>
            <person name="Spence R.J."/>
            <person name="Noune C."/>
            <person name="Hauxwell C."/>
        </authorList>
    </citation>
    <scope>NUCLEOTIDE SEQUENCE</scope>
    <source>
        <strain evidence="1">PxGV_C</strain>
        <strain evidence="2">PxGV_K</strain>
        <strain evidence="3">PxGV_M</strain>
    </source>
</reference>
<dbReference type="InterPro" id="IPR006824">
    <property type="entry name" value="DNA_helicase_Baculovir"/>
</dbReference>